<dbReference type="Proteomes" id="UP001549366">
    <property type="component" value="Unassembled WGS sequence"/>
</dbReference>
<dbReference type="Pfam" id="PF03958">
    <property type="entry name" value="Secretin_N"/>
    <property type="match status" value="2"/>
</dbReference>
<dbReference type="PROSITE" id="PS51782">
    <property type="entry name" value="LYSM"/>
    <property type="match status" value="1"/>
</dbReference>
<evidence type="ECO:0000256" key="3">
    <source>
        <dbReference type="HAMAP-Rule" id="MF_02219"/>
    </source>
</evidence>
<feature type="compositionally biased region" description="Basic and acidic residues" evidence="5">
    <location>
        <begin position="191"/>
        <end position="207"/>
    </location>
</feature>
<feature type="region of interest" description="Disordered" evidence="5">
    <location>
        <begin position="155"/>
        <end position="178"/>
    </location>
</feature>
<dbReference type="Gene3D" id="3.55.50.30">
    <property type="match status" value="1"/>
</dbReference>
<protein>
    <recommendedName>
        <fullName evidence="3">Type 3 secretion system secretin</fullName>
        <shortName evidence="3">T3SS secretin</shortName>
    </recommendedName>
</protein>
<proteinExistence type="inferred from homology"/>
<dbReference type="Pfam" id="PF00263">
    <property type="entry name" value="Secretin"/>
    <property type="match status" value="1"/>
</dbReference>
<feature type="compositionally biased region" description="Polar residues" evidence="5">
    <location>
        <begin position="209"/>
        <end position="220"/>
    </location>
</feature>
<keyword evidence="3" id="KW-0811">Translocation</keyword>
<dbReference type="InterPro" id="IPR003522">
    <property type="entry name" value="T3SS_OM_pore_YscC"/>
</dbReference>
<feature type="region of interest" description="Disordered" evidence="5">
    <location>
        <begin position="191"/>
        <end position="220"/>
    </location>
</feature>
<dbReference type="InterPro" id="IPR004846">
    <property type="entry name" value="T2SS/T3SS_dom"/>
</dbReference>
<dbReference type="PANTHER" id="PTHR30332">
    <property type="entry name" value="PROBABLE GENERAL SECRETION PATHWAY PROTEIN D"/>
    <property type="match status" value="1"/>
</dbReference>
<comment type="subunit">
    <text evidence="3">The core secretion machinery of the T3SS is composed of approximately 20 different proteins, including cytoplasmic components, a base, an export apparatus and a needle. This subunit is part of the base, which anchors the injectisome in the bacterial cell envelope. Forms a stable homooligomeric complex.</text>
</comment>
<dbReference type="InterPro" id="IPR005644">
    <property type="entry name" value="NolW-like"/>
</dbReference>
<keyword evidence="6" id="KW-1133">Transmembrane helix</keyword>
<dbReference type="InterPro" id="IPR050810">
    <property type="entry name" value="Bact_Secretion_Sys_Channel"/>
</dbReference>
<accession>A0ABV2SG53</accession>
<keyword evidence="3 6" id="KW-0472">Membrane</keyword>
<dbReference type="Gene3D" id="3.30.1370.120">
    <property type="match status" value="2"/>
</dbReference>
<dbReference type="PRINTS" id="PR01337">
    <property type="entry name" value="TYPE3OMGPROT"/>
</dbReference>
<comment type="caution">
    <text evidence="8">The sequence shown here is derived from an EMBL/GenBank/DDBJ whole genome shotgun (WGS) entry which is preliminary data.</text>
</comment>
<dbReference type="Pfam" id="PF01476">
    <property type="entry name" value="LysM"/>
    <property type="match status" value="1"/>
</dbReference>
<comment type="subcellular location">
    <subcellularLocation>
        <location evidence="1 3 4">Cell outer membrane</location>
    </subcellularLocation>
</comment>
<evidence type="ECO:0000259" key="7">
    <source>
        <dbReference type="PROSITE" id="PS51782"/>
    </source>
</evidence>
<gene>
    <name evidence="3" type="primary">sctC</name>
    <name evidence="8" type="ORF">V5J35_001358</name>
</gene>
<keyword evidence="2 3" id="KW-0732">Signal</keyword>
<feature type="domain" description="LysM" evidence="7">
    <location>
        <begin position="51"/>
        <end position="95"/>
    </location>
</feature>
<keyword evidence="6" id="KW-0812">Transmembrane</keyword>
<feature type="transmembrane region" description="Helical" evidence="6">
    <location>
        <begin position="21"/>
        <end position="38"/>
    </location>
</feature>
<reference evidence="8 9" key="1">
    <citation type="submission" date="2024-06" db="EMBL/GenBank/DDBJ databases">
        <title>Genomic Encyclopedia of Type Strains, Phase V (KMG-V): Genome sequencing to study the core and pangenomes of soil and plant-associated prokaryotes.</title>
        <authorList>
            <person name="Whitman W."/>
        </authorList>
    </citation>
    <scope>NUCLEOTIDE SEQUENCE [LARGE SCALE GENOMIC DNA]</scope>
    <source>
        <strain evidence="8 9">NE40</strain>
    </source>
</reference>
<dbReference type="HAMAP" id="MF_02219">
    <property type="entry name" value="Type_III_secretin"/>
    <property type="match status" value="1"/>
</dbReference>
<evidence type="ECO:0000313" key="9">
    <source>
        <dbReference type="Proteomes" id="UP001549366"/>
    </source>
</evidence>
<dbReference type="InterPro" id="IPR036779">
    <property type="entry name" value="LysM_dom_sf"/>
</dbReference>
<dbReference type="SMART" id="SM00257">
    <property type="entry name" value="LysM"/>
    <property type="match status" value="1"/>
</dbReference>
<evidence type="ECO:0000313" key="8">
    <source>
        <dbReference type="EMBL" id="MET4756166.1"/>
    </source>
</evidence>
<organism evidence="8 9">
    <name type="scientific">Endozoicomonas lisbonensis</name>
    <dbReference type="NCBI Taxonomy" id="3120522"/>
    <lineage>
        <taxon>Bacteria</taxon>
        <taxon>Pseudomonadati</taxon>
        <taxon>Pseudomonadota</taxon>
        <taxon>Gammaproteobacteria</taxon>
        <taxon>Oceanospirillales</taxon>
        <taxon>Endozoicomonadaceae</taxon>
        <taxon>Endozoicomonas</taxon>
    </lineage>
</organism>
<evidence type="ECO:0000256" key="2">
    <source>
        <dbReference type="ARBA" id="ARBA00022729"/>
    </source>
</evidence>
<keyword evidence="3" id="KW-0998">Cell outer membrane</keyword>
<name>A0ABV2SG53_9GAMM</name>
<dbReference type="SUPFAM" id="SSF54106">
    <property type="entry name" value="LysM domain"/>
    <property type="match status" value="1"/>
</dbReference>
<sequence length="729" mass="81105">MSFLINLHRCIDQCKKRCIKWALLIPVMFTLVASNAISNSNWARIDKENARRHIVRPDETLAIIAENYGFDIYELISYNNITNPDRLMTGQTIYIPIEQLPVQPGMQEMNSLDAQSFPPREARPTQEEYYKLQQWLDNQNMGPGVDSVDYNYQLNSANQKPPLNQSPQQTGFDLPFDNDAKMLNQDLAVEAKAETERDTEAEMHESDNTSENVPDDSSPSLEAFGERPYAYYGSGEDLTEVLQNFAASYYIPTILAEDLEGQVNGKIGPLTPIDFLDHMSNVYGFIWYFDGHTLYVYNGNAAQQKIISLNYMSIDKFKKTLKRVGIWDGRFFWKEQPKNGLVYVSGPPRYVEMVTQTAELLDQKEGDRQKSQLSVRMFRLKYAWATDKQFNFRGQQVVVPGVSTLLRSIISGGGVAQVTRQTLANPSLMPARGVTRSAERKAAARATQDAASSGAQQLNAGAEAEKVLINADPRLNAIIVHDLESKMPMYEELIKSLDKPSAQVEVSVSIIDVNSQDISALGVDWNNKRGESAEVQFDTAGSAHAQDFQSFTTVVGMNLGSFNARLSLLADEGRAKVVSRPSILTLDNLEAVFDSSSTFYVKVESTEDAELFPVTSGTVVQVTPRIVSEKKGRKIHMSVNIQNGGDETAEGASLPKISNSSISTQAVVNESESLLIGGFVQETETENATKVPVLGDIPVLGTLFRNEKKVNRQQVRLFLITPRIISIDT</sequence>
<dbReference type="InterPro" id="IPR038591">
    <property type="entry name" value="NolW-like_sf"/>
</dbReference>
<evidence type="ECO:0000256" key="6">
    <source>
        <dbReference type="SAM" id="Phobius"/>
    </source>
</evidence>
<dbReference type="InterPro" id="IPR018392">
    <property type="entry name" value="LysM"/>
</dbReference>
<feature type="compositionally biased region" description="Polar residues" evidence="5">
    <location>
        <begin position="155"/>
        <end position="171"/>
    </location>
</feature>
<evidence type="ECO:0000256" key="5">
    <source>
        <dbReference type="SAM" id="MobiDB-lite"/>
    </source>
</evidence>
<evidence type="ECO:0000256" key="4">
    <source>
        <dbReference type="RuleBase" id="RU004004"/>
    </source>
</evidence>
<comment type="similarity">
    <text evidence="3">Belongs to the bacterial secretin family. T3SS SctC subfamily.</text>
</comment>
<dbReference type="PANTHER" id="PTHR30332:SF5">
    <property type="entry name" value="SPI-1 TYPE 3 SECRETION SYSTEM SECRETIN"/>
    <property type="match status" value="1"/>
</dbReference>
<dbReference type="RefSeq" id="WP_354010522.1">
    <property type="nucleotide sequence ID" value="NZ_JBEWTA010000001.1"/>
</dbReference>
<dbReference type="CDD" id="cd00118">
    <property type="entry name" value="LysM"/>
    <property type="match status" value="1"/>
</dbReference>
<evidence type="ECO:0000256" key="1">
    <source>
        <dbReference type="ARBA" id="ARBA00004442"/>
    </source>
</evidence>
<comment type="function">
    <text evidence="3">Component of the type III secretion system (T3SS), also called injectisome, which is used to inject bacterial effector proteins into eukaryotic host cells. Forms a ring-shaped multimeric structure with an apparent central pore in the outer membrane.</text>
</comment>
<dbReference type="NCBIfam" id="TIGR02516">
    <property type="entry name" value="type_III_yscC"/>
    <property type="match status" value="1"/>
</dbReference>
<keyword evidence="9" id="KW-1185">Reference proteome</keyword>
<dbReference type="EMBL" id="JBEWTB010000002">
    <property type="protein sequence ID" value="MET4756166.1"/>
    <property type="molecule type" value="Genomic_DNA"/>
</dbReference>
<keyword evidence="3 4" id="KW-0813">Transport</keyword>
<dbReference type="Gene3D" id="3.10.350.10">
    <property type="entry name" value="LysM domain"/>
    <property type="match status" value="1"/>
</dbReference>
<keyword evidence="3" id="KW-0653">Protein transport</keyword>